<organism evidence="3 4">
    <name type="scientific">Bradyrhizobium lablabi</name>
    <dbReference type="NCBI Taxonomy" id="722472"/>
    <lineage>
        <taxon>Bacteria</taxon>
        <taxon>Pseudomonadati</taxon>
        <taxon>Pseudomonadota</taxon>
        <taxon>Alphaproteobacteria</taxon>
        <taxon>Hyphomicrobiales</taxon>
        <taxon>Nitrobacteraceae</taxon>
        <taxon>Bradyrhizobium</taxon>
    </lineage>
</organism>
<evidence type="ECO:0000256" key="1">
    <source>
        <dbReference type="SAM" id="MobiDB-lite"/>
    </source>
</evidence>
<proteinExistence type="predicted"/>
<dbReference type="OrthoDB" id="8238923at2"/>
<dbReference type="RefSeq" id="WP_057856262.1">
    <property type="nucleotide sequence ID" value="NZ_LLYB01000034.1"/>
</dbReference>
<accession>A0A0R3NCX3</accession>
<evidence type="ECO:0000313" key="3">
    <source>
        <dbReference type="EMBL" id="KRR27861.1"/>
    </source>
</evidence>
<protein>
    <recommendedName>
        <fullName evidence="5">General secretion pathway protein M</fullName>
    </recommendedName>
</protein>
<dbReference type="InterPro" id="IPR034756">
    <property type="entry name" value="T2SSM_b"/>
</dbReference>
<feature type="transmembrane region" description="Helical" evidence="2">
    <location>
        <begin position="12"/>
        <end position="34"/>
    </location>
</feature>
<dbReference type="NCBIfam" id="NF040576">
    <property type="entry name" value="T2SS_GspM_XpsM"/>
    <property type="match status" value="1"/>
</dbReference>
<feature type="region of interest" description="Disordered" evidence="1">
    <location>
        <begin position="172"/>
        <end position="201"/>
    </location>
</feature>
<dbReference type="Pfam" id="PF10741">
    <property type="entry name" value="T2SSM_b"/>
    <property type="match status" value="1"/>
</dbReference>
<name>A0A0R3NCX3_9BRAD</name>
<keyword evidence="2" id="KW-0472">Membrane</keyword>
<evidence type="ECO:0008006" key="5">
    <source>
        <dbReference type="Google" id="ProtNLM"/>
    </source>
</evidence>
<sequence>MIQNLKLTRATPFLAFNAAAILFVLIFLVAPILGHFAVRSEEISDHAAQLAHFQNVTRTAKKSAGSVGRTGDPFLPGTEERVASADLQASLKSMAANAGVNLLAIRGLQNGRAQSLSMIAVSVELEGPLKTVRDMIFAIENQTPLLFVSSASFRSLADGEDGPIRAELRVQGAIRDGSQPPGDRAVDQQAGRRSTVVERTP</sequence>
<keyword evidence="2" id="KW-0812">Transmembrane</keyword>
<dbReference type="EMBL" id="LLYB01000034">
    <property type="protein sequence ID" value="KRR27861.1"/>
    <property type="molecule type" value="Genomic_DNA"/>
</dbReference>
<evidence type="ECO:0000313" key="4">
    <source>
        <dbReference type="Proteomes" id="UP000051660"/>
    </source>
</evidence>
<dbReference type="Proteomes" id="UP000051660">
    <property type="component" value="Unassembled WGS sequence"/>
</dbReference>
<evidence type="ECO:0000256" key="2">
    <source>
        <dbReference type="SAM" id="Phobius"/>
    </source>
</evidence>
<gene>
    <name evidence="3" type="ORF">CQ14_08450</name>
</gene>
<keyword evidence="2" id="KW-1133">Transmembrane helix</keyword>
<reference evidence="3 4" key="1">
    <citation type="submission" date="2014-03" db="EMBL/GenBank/DDBJ databases">
        <title>Bradyrhizobium valentinum sp. nov., isolated from effective nodules of Lupinus mariae-josephae, a lupine endemic of basic-lime soils in Eastern Spain.</title>
        <authorList>
            <person name="Duran D."/>
            <person name="Rey L."/>
            <person name="Navarro A."/>
            <person name="Busquets A."/>
            <person name="Imperial J."/>
            <person name="Ruiz-Argueso T."/>
        </authorList>
    </citation>
    <scope>NUCLEOTIDE SEQUENCE [LARGE SCALE GENOMIC DNA]</scope>
    <source>
        <strain evidence="3 4">CCBAU 23086</strain>
    </source>
</reference>
<dbReference type="AlphaFoldDB" id="A0A0R3NCX3"/>
<comment type="caution">
    <text evidence="3">The sequence shown here is derived from an EMBL/GenBank/DDBJ whole genome shotgun (WGS) entry which is preliminary data.</text>
</comment>